<evidence type="ECO:0000313" key="3">
    <source>
        <dbReference type="Proteomes" id="UP000094622"/>
    </source>
</evidence>
<dbReference type="OrthoDB" id="8089716at2"/>
<dbReference type="AlphaFoldDB" id="A0A1E3GWI9"/>
<organism evidence="2 3">
    <name type="scientific">Methylobrevis pamukkalensis</name>
    <dbReference type="NCBI Taxonomy" id="1439726"/>
    <lineage>
        <taxon>Bacteria</taxon>
        <taxon>Pseudomonadati</taxon>
        <taxon>Pseudomonadota</taxon>
        <taxon>Alphaproteobacteria</taxon>
        <taxon>Hyphomicrobiales</taxon>
        <taxon>Pleomorphomonadaceae</taxon>
        <taxon>Methylobrevis</taxon>
    </lineage>
</organism>
<reference evidence="2 3" key="1">
    <citation type="submission" date="2016-07" db="EMBL/GenBank/DDBJ databases">
        <title>Draft Genome Sequence of Methylobrevis pamukkalensis PK2.</title>
        <authorList>
            <person name="Vasilenko O.V."/>
            <person name="Doronina N.V."/>
            <person name="Shmareva M.N."/>
            <person name="Tarlachkov S.V."/>
            <person name="Mustakhimov I."/>
            <person name="Trotsenko Y.A."/>
        </authorList>
    </citation>
    <scope>NUCLEOTIDE SEQUENCE [LARGE SCALE GENOMIC DNA]</scope>
    <source>
        <strain evidence="2 3">PK2</strain>
    </source>
</reference>
<sequence>MPSSVVRFCLAVLALGLFAGPAVAEEPRKIAILDIELLDTSLGGEMNGGKDKPELARVAMLGDMLRGYYRDLPAYTVVDTPEMRAQGQTHNLQSCGGCDVTIGRAGGADLVMTGVVQKVSNLILSITLYVRSTETGELVQMAGTDIRGNTDESWQHGMRWLARNRLHILPPK</sequence>
<proteinExistence type="predicted"/>
<evidence type="ECO:0000313" key="2">
    <source>
        <dbReference type="EMBL" id="ODN68422.1"/>
    </source>
</evidence>
<name>A0A1E3GWI9_9HYPH</name>
<dbReference type="InterPro" id="IPR021698">
    <property type="entry name" value="DUF3280"/>
</dbReference>
<dbReference type="Proteomes" id="UP000094622">
    <property type="component" value="Unassembled WGS sequence"/>
</dbReference>
<keyword evidence="3" id="KW-1185">Reference proteome</keyword>
<dbReference type="Pfam" id="PF11684">
    <property type="entry name" value="DUF3280"/>
    <property type="match status" value="1"/>
</dbReference>
<keyword evidence="1" id="KW-0732">Signal</keyword>
<feature type="chain" id="PRO_5009128808" description="DUF2380 domain-containing protein" evidence="1">
    <location>
        <begin position="25"/>
        <end position="172"/>
    </location>
</feature>
<evidence type="ECO:0000256" key="1">
    <source>
        <dbReference type="SAM" id="SignalP"/>
    </source>
</evidence>
<feature type="signal peptide" evidence="1">
    <location>
        <begin position="1"/>
        <end position="24"/>
    </location>
</feature>
<gene>
    <name evidence="2" type="ORF">A6302_04287</name>
</gene>
<evidence type="ECO:0008006" key="4">
    <source>
        <dbReference type="Google" id="ProtNLM"/>
    </source>
</evidence>
<accession>A0A1E3GWI9</accession>
<protein>
    <recommendedName>
        <fullName evidence="4">DUF2380 domain-containing protein</fullName>
    </recommendedName>
</protein>
<dbReference type="EMBL" id="MCRJ01000184">
    <property type="protein sequence ID" value="ODN68422.1"/>
    <property type="molecule type" value="Genomic_DNA"/>
</dbReference>
<comment type="caution">
    <text evidence="2">The sequence shown here is derived from an EMBL/GenBank/DDBJ whole genome shotgun (WGS) entry which is preliminary data.</text>
</comment>
<dbReference type="RefSeq" id="WP_069308391.1">
    <property type="nucleotide sequence ID" value="NZ_MCRJ01000184.1"/>
</dbReference>